<dbReference type="EMBL" id="JAEDAO010000001">
    <property type="protein sequence ID" value="MBK0393911.1"/>
    <property type="molecule type" value="Genomic_DNA"/>
</dbReference>
<dbReference type="Pfam" id="PF05545">
    <property type="entry name" value="FixQ"/>
    <property type="match status" value="1"/>
</dbReference>
<gene>
    <name evidence="2" type="ORF">I8E28_15025</name>
</gene>
<proteinExistence type="predicted"/>
<reference evidence="2" key="1">
    <citation type="submission" date="2020-12" db="EMBL/GenBank/DDBJ databases">
        <title>Ramlibacter sp. nov., isolated from a freshwater alga, Cryptomonas.</title>
        <authorList>
            <person name="Kim H.M."/>
            <person name="Jeon C.O."/>
        </authorList>
    </citation>
    <scope>NUCLEOTIDE SEQUENCE</scope>
    <source>
        <strain evidence="2">CrO1</strain>
    </source>
</reference>
<keyword evidence="3" id="KW-1185">Reference proteome</keyword>
<keyword evidence="1" id="KW-1133">Transmembrane helix</keyword>
<keyword evidence="1" id="KW-0472">Membrane</keyword>
<accession>A0A934USI2</accession>
<comment type="caution">
    <text evidence="2">The sequence shown here is derived from an EMBL/GenBank/DDBJ whole genome shotgun (WGS) entry which is preliminary data.</text>
</comment>
<feature type="transmembrane region" description="Helical" evidence="1">
    <location>
        <begin position="6"/>
        <end position="27"/>
    </location>
</feature>
<name>A0A934USI2_9BURK</name>
<dbReference type="AlphaFoldDB" id="A0A934USI2"/>
<dbReference type="RefSeq" id="WP_200788871.1">
    <property type="nucleotide sequence ID" value="NZ_JAEDAO010000001.1"/>
</dbReference>
<evidence type="ECO:0000313" key="3">
    <source>
        <dbReference type="Proteomes" id="UP000617041"/>
    </source>
</evidence>
<sequence length="45" mass="5129">MDVNTLRILATLACFATFIAILAWAYARSNRARFEEDARIPLLDD</sequence>
<organism evidence="2 3">
    <name type="scientific">Ramlibacter algicola</name>
    <dbReference type="NCBI Taxonomy" id="2795217"/>
    <lineage>
        <taxon>Bacteria</taxon>
        <taxon>Pseudomonadati</taxon>
        <taxon>Pseudomonadota</taxon>
        <taxon>Betaproteobacteria</taxon>
        <taxon>Burkholderiales</taxon>
        <taxon>Comamonadaceae</taxon>
        <taxon>Ramlibacter</taxon>
    </lineage>
</organism>
<protein>
    <submittedName>
        <fullName evidence="2">CcoQ/FixQ family Cbb3-type cytochrome c oxidase assembly chaperone</fullName>
    </submittedName>
</protein>
<keyword evidence="1" id="KW-0812">Transmembrane</keyword>
<dbReference type="InterPro" id="IPR008621">
    <property type="entry name" value="Cbb3-typ_cyt_oxidase_comp"/>
</dbReference>
<evidence type="ECO:0000313" key="2">
    <source>
        <dbReference type="EMBL" id="MBK0393911.1"/>
    </source>
</evidence>
<evidence type="ECO:0000256" key="1">
    <source>
        <dbReference type="SAM" id="Phobius"/>
    </source>
</evidence>
<dbReference type="Proteomes" id="UP000617041">
    <property type="component" value="Unassembled WGS sequence"/>
</dbReference>